<evidence type="ECO:0008006" key="4">
    <source>
        <dbReference type="Google" id="ProtNLM"/>
    </source>
</evidence>
<protein>
    <recommendedName>
        <fullName evidence="4">Lipoprotein</fullName>
    </recommendedName>
</protein>
<accession>A0ABU3F0Y6</accession>
<dbReference type="PROSITE" id="PS51257">
    <property type="entry name" value="PROKAR_LIPOPROTEIN"/>
    <property type="match status" value="1"/>
</dbReference>
<sequence length="254" mass="28071">MKKRIWVFVALIFIVGLSGCGKEKESEIITLKSKNLVVSGNGDFVIEGNAPKGTTVTINNSPITLTRDEDDNFSESIHVNDPIEDASLVAQDMKGNTKEYKLKLDSSKLKEKINAEIQESSTQRALEESQAAAQKSSIDEETARKNQAIAEKLPELQSNLQQIIDVSGGYVTSILPTGGNYDAVDVYIKQDMKYDTEANRQELIDTVGVKVQELITGSLNPENPPLVTFIYDSTKEKMGGNSAFHPERFKLKKQ</sequence>
<evidence type="ECO:0000256" key="1">
    <source>
        <dbReference type="SAM" id="MobiDB-lite"/>
    </source>
</evidence>
<dbReference type="RefSeq" id="WP_311822525.1">
    <property type="nucleotide sequence ID" value="NZ_JARPYH010000005.1"/>
</dbReference>
<feature type="region of interest" description="Disordered" evidence="1">
    <location>
        <begin position="120"/>
        <end position="143"/>
    </location>
</feature>
<proteinExistence type="predicted"/>
<evidence type="ECO:0000313" key="2">
    <source>
        <dbReference type="EMBL" id="MDT2600803.1"/>
    </source>
</evidence>
<reference evidence="2 3" key="1">
    <citation type="submission" date="2023-03" db="EMBL/GenBank/DDBJ databases">
        <authorList>
            <person name="Shen W."/>
            <person name="Cai J."/>
        </authorList>
    </citation>
    <scope>NUCLEOTIDE SEQUENCE [LARGE SCALE GENOMIC DNA]</scope>
    <source>
        <strain evidence="2 3">D6-4</strain>
    </source>
</reference>
<keyword evidence="3" id="KW-1185">Reference proteome</keyword>
<gene>
    <name evidence="2" type="ORF">P7D85_13530</name>
</gene>
<organism evidence="2 3">
    <name type="scientific">Enterococcus hulanensis</name>
    <dbReference type="NCBI Taxonomy" id="2559929"/>
    <lineage>
        <taxon>Bacteria</taxon>
        <taxon>Bacillati</taxon>
        <taxon>Bacillota</taxon>
        <taxon>Bacilli</taxon>
        <taxon>Lactobacillales</taxon>
        <taxon>Enterococcaceae</taxon>
        <taxon>Enterococcus</taxon>
    </lineage>
</organism>
<name>A0ABU3F0Y6_9ENTE</name>
<comment type="caution">
    <text evidence="2">The sequence shown here is derived from an EMBL/GenBank/DDBJ whole genome shotgun (WGS) entry which is preliminary data.</text>
</comment>
<evidence type="ECO:0000313" key="3">
    <source>
        <dbReference type="Proteomes" id="UP001252875"/>
    </source>
</evidence>
<dbReference type="Proteomes" id="UP001252875">
    <property type="component" value="Unassembled WGS sequence"/>
</dbReference>
<dbReference type="EMBL" id="JARPYI010000007">
    <property type="protein sequence ID" value="MDT2600803.1"/>
    <property type="molecule type" value="Genomic_DNA"/>
</dbReference>